<comment type="caution">
    <text evidence="1">The sequence shown here is derived from an EMBL/GenBank/DDBJ whole genome shotgun (WGS) entry which is preliminary data.</text>
</comment>
<evidence type="ECO:0000313" key="1">
    <source>
        <dbReference type="EMBL" id="KAJ0111723.1"/>
    </source>
</evidence>
<organism evidence="1 2">
    <name type="scientific">Pistacia atlantica</name>
    <dbReference type="NCBI Taxonomy" id="434234"/>
    <lineage>
        <taxon>Eukaryota</taxon>
        <taxon>Viridiplantae</taxon>
        <taxon>Streptophyta</taxon>
        <taxon>Embryophyta</taxon>
        <taxon>Tracheophyta</taxon>
        <taxon>Spermatophyta</taxon>
        <taxon>Magnoliopsida</taxon>
        <taxon>eudicotyledons</taxon>
        <taxon>Gunneridae</taxon>
        <taxon>Pentapetalae</taxon>
        <taxon>rosids</taxon>
        <taxon>malvids</taxon>
        <taxon>Sapindales</taxon>
        <taxon>Anacardiaceae</taxon>
        <taxon>Pistacia</taxon>
    </lineage>
</organism>
<dbReference type="EMBL" id="CM047897">
    <property type="protein sequence ID" value="KAJ0111723.1"/>
    <property type="molecule type" value="Genomic_DNA"/>
</dbReference>
<dbReference type="Proteomes" id="UP001164250">
    <property type="component" value="Chromosome 1"/>
</dbReference>
<evidence type="ECO:0000313" key="2">
    <source>
        <dbReference type="Proteomes" id="UP001164250"/>
    </source>
</evidence>
<name>A0ACC1C838_9ROSI</name>
<gene>
    <name evidence="1" type="ORF">Patl1_02686</name>
</gene>
<reference evidence="2" key="1">
    <citation type="journal article" date="2023" name="G3 (Bethesda)">
        <title>Genome assembly and association tests identify interacting loci associated with vigor, precocity, and sex in interspecific pistachio rootstocks.</title>
        <authorList>
            <person name="Palmer W."/>
            <person name="Jacygrad E."/>
            <person name="Sagayaradj S."/>
            <person name="Cavanaugh K."/>
            <person name="Han R."/>
            <person name="Bertier L."/>
            <person name="Beede B."/>
            <person name="Kafkas S."/>
            <person name="Golino D."/>
            <person name="Preece J."/>
            <person name="Michelmore R."/>
        </authorList>
    </citation>
    <scope>NUCLEOTIDE SEQUENCE [LARGE SCALE GENOMIC DNA]</scope>
</reference>
<proteinExistence type="predicted"/>
<sequence>MPEPRKRGRKPKAPETETLTMDYQYTNPTPQNDATVTDTHHNPSSPRRTRGRARRALTEDDNNNNNNGNVNNSNSNIGHLASPERSRHGDANEITILPPRWDSVAFKAVPSMDAVVKVFCVHTEPNFSLPWQRKRQYSSSSSGFIVGGRRVLTNAHSVEHHTQVKLKKRGSDTKYLATVLSIGTECDIAMLSVNDDEFWEGVSPVEFGDLPALQDAVTVVGYPIGGDTISVTSGVVSRMEMLSYAHGSTELLGLQIDAAINSGNSGGPAFNDKDKCVGIAFQSLKHEDVENIGYVIPTPVIMHFIQDYERNGAYTGIFACRALYVFAVAFFYCTASFLFTFGS</sequence>
<accession>A0ACC1C838</accession>
<keyword evidence="2" id="KW-1185">Reference proteome</keyword>
<protein>
    <submittedName>
        <fullName evidence="1">Uncharacterized protein</fullName>
    </submittedName>
</protein>